<keyword evidence="11" id="KW-1185">Reference proteome</keyword>
<protein>
    <submittedName>
        <fullName evidence="10">N-acetylglucosamine-1-phosphate uridyltransferase GlmU</fullName>
        <ecNumber evidence="10">2.3.1.157</ecNumber>
        <ecNumber evidence="10">2.7.7.23</ecNumber>
    </submittedName>
</protein>
<name>S0G089_9BACT</name>
<comment type="catalytic activity">
    <reaction evidence="7">
        <text>N-acetyl-alpha-D-glucosamine 1-phosphate + UTP + H(+) = UDP-N-acetyl-alpha-D-glucosamine + diphosphate</text>
        <dbReference type="Rhea" id="RHEA:13509"/>
        <dbReference type="ChEBI" id="CHEBI:15378"/>
        <dbReference type="ChEBI" id="CHEBI:33019"/>
        <dbReference type="ChEBI" id="CHEBI:46398"/>
        <dbReference type="ChEBI" id="CHEBI:57705"/>
        <dbReference type="ChEBI" id="CHEBI:57776"/>
        <dbReference type="EC" id="2.7.7.23"/>
    </reaction>
</comment>
<dbReference type="InterPro" id="IPR025877">
    <property type="entry name" value="MobA-like_NTP_Trfase"/>
</dbReference>
<dbReference type="PANTHER" id="PTHR43584:SF3">
    <property type="entry name" value="BIFUNCTIONAL PROTEIN GLMU"/>
    <property type="match status" value="1"/>
</dbReference>
<comment type="similarity">
    <text evidence="2">In the N-terminal section; belongs to the N-acetylglucosamine-1-phosphate uridyltransferase family.</text>
</comment>
<evidence type="ECO:0000256" key="5">
    <source>
        <dbReference type="ARBA" id="ARBA00023315"/>
    </source>
</evidence>
<evidence type="ECO:0000313" key="11">
    <source>
        <dbReference type="Proteomes" id="UP000014216"/>
    </source>
</evidence>
<dbReference type="GO" id="GO:0003977">
    <property type="term" value="F:UDP-N-acetylglucosamine diphosphorylase activity"/>
    <property type="evidence" value="ECO:0007669"/>
    <property type="project" value="UniProtKB-EC"/>
</dbReference>
<keyword evidence="4 10" id="KW-0548">Nucleotidyltransferase</keyword>
<feature type="domain" description="MobA-like NTP transferase" evidence="9">
    <location>
        <begin position="6"/>
        <end position="152"/>
    </location>
</feature>
<dbReference type="CDD" id="cd02540">
    <property type="entry name" value="GT2_GlmU_N_bac"/>
    <property type="match status" value="1"/>
</dbReference>
<sequence length="251" mass="27405">MDAVSVIILAAGKGTRMNSELPKVLHPVAGKPMVLHVIACARQVTSDHHIHVVVGHQARQVQQAVTACYPVNFSLQKSLLGTGDAVKCAIPALAQDVKQVVILYGDVPLIQPETVADLVSVHRSSRAKVTILAADMDNPSGYGRIICDSMNRVIAIREEADASAEEKKIRRINTGIYCFDRQFLAMALDQLKPDNLQAEYYLTDVVGIASQKNENVAVKVLKDISQVLGVNTLDDLEKTRNLHGHMQNELP</sequence>
<evidence type="ECO:0000256" key="4">
    <source>
        <dbReference type="ARBA" id="ARBA00022695"/>
    </source>
</evidence>
<keyword evidence="3 10" id="KW-0808">Transferase</keyword>
<keyword evidence="5 10" id="KW-0012">Acyltransferase</keyword>
<evidence type="ECO:0000256" key="3">
    <source>
        <dbReference type="ARBA" id="ARBA00022679"/>
    </source>
</evidence>
<dbReference type="RefSeq" id="WP_006965059.1">
    <property type="nucleotide sequence ID" value="NZ_APJX01000002.1"/>
</dbReference>
<evidence type="ECO:0000259" key="9">
    <source>
        <dbReference type="Pfam" id="PF12804"/>
    </source>
</evidence>
<evidence type="ECO:0000256" key="7">
    <source>
        <dbReference type="ARBA" id="ARBA00048493"/>
    </source>
</evidence>
<evidence type="ECO:0000256" key="1">
    <source>
        <dbReference type="ARBA" id="ARBA00007707"/>
    </source>
</evidence>
<dbReference type="Gene3D" id="3.90.550.10">
    <property type="entry name" value="Spore Coat Polysaccharide Biosynthesis Protein SpsA, Chain A"/>
    <property type="match status" value="1"/>
</dbReference>
<dbReference type="InterPro" id="IPR029044">
    <property type="entry name" value="Nucleotide-diphossugar_trans"/>
</dbReference>
<dbReference type="PATRIC" id="fig|1286635.3.peg.1461"/>
<dbReference type="EC" id="2.3.1.157" evidence="10"/>
<dbReference type="SUPFAM" id="SSF53448">
    <property type="entry name" value="Nucleotide-diphospho-sugar transferases"/>
    <property type="match status" value="1"/>
</dbReference>
<dbReference type="InterPro" id="IPR050065">
    <property type="entry name" value="GlmU-like"/>
</dbReference>
<dbReference type="OrthoDB" id="9775031at2"/>
<dbReference type="Pfam" id="PF12804">
    <property type="entry name" value="NTP_transf_3"/>
    <property type="match status" value="1"/>
</dbReference>
<proteinExistence type="inferred from homology"/>
<accession>S0G089</accession>
<evidence type="ECO:0000313" key="10">
    <source>
        <dbReference type="EMBL" id="EMS80783.1"/>
    </source>
</evidence>
<comment type="catalytic activity">
    <reaction evidence="6">
        <text>alpha-D-glucosamine 1-phosphate + acetyl-CoA = N-acetyl-alpha-D-glucosamine 1-phosphate + CoA + H(+)</text>
        <dbReference type="Rhea" id="RHEA:13725"/>
        <dbReference type="ChEBI" id="CHEBI:15378"/>
        <dbReference type="ChEBI" id="CHEBI:57287"/>
        <dbReference type="ChEBI" id="CHEBI:57288"/>
        <dbReference type="ChEBI" id="CHEBI:57776"/>
        <dbReference type="ChEBI" id="CHEBI:58516"/>
        <dbReference type="EC" id="2.3.1.157"/>
    </reaction>
</comment>
<evidence type="ECO:0000256" key="6">
    <source>
        <dbReference type="ARBA" id="ARBA00048247"/>
    </source>
</evidence>
<evidence type="ECO:0000256" key="8">
    <source>
        <dbReference type="ARBA" id="ARBA00049628"/>
    </source>
</evidence>
<comment type="caution">
    <text evidence="10">The sequence shown here is derived from an EMBL/GenBank/DDBJ whole genome shotgun (WGS) entry which is preliminary data.</text>
</comment>
<dbReference type="EMBL" id="APJX01000002">
    <property type="protein sequence ID" value="EMS80783.1"/>
    <property type="molecule type" value="Genomic_DNA"/>
</dbReference>
<dbReference type="PANTHER" id="PTHR43584">
    <property type="entry name" value="NUCLEOTIDYL TRANSFERASE"/>
    <property type="match status" value="1"/>
</dbReference>
<reference evidence="10 11" key="1">
    <citation type="journal article" date="2013" name="Genome Announc.">
        <title>Draft Genome Sequence of Desulfotignum phosphitoxidans DSM 13687 Strain FiPS-3.</title>
        <authorList>
            <person name="Poehlein A."/>
            <person name="Daniel R."/>
            <person name="Simeonova D.D."/>
        </authorList>
    </citation>
    <scope>NUCLEOTIDE SEQUENCE [LARGE SCALE GENOMIC DNA]</scope>
    <source>
        <strain evidence="10 11">DSM 13687</strain>
    </source>
</reference>
<evidence type="ECO:0000256" key="2">
    <source>
        <dbReference type="ARBA" id="ARBA00007947"/>
    </source>
</evidence>
<comment type="similarity">
    <text evidence="1">In the C-terminal section; belongs to the transferase hexapeptide repeat family.</text>
</comment>
<comment type="function">
    <text evidence="8">Catalyzes the last two sequential reactions in the de novo biosynthetic pathway for UDP-N-acetylglucosamine (UDP-GlcNAc). The C-terminal domain catalyzes the transfer of acetyl group from acetyl coenzyme A to glucosamine-1-phosphate (GlcN-1-P) to produce N-acetylglucosamine-1-phosphate (GlcNAc-1-P), which is converted into UDP-GlcNAc by the transfer of uridine 5-monophosphate (from uridine 5-triphosphate), a reaction catalyzed by the N-terminal domain.</text>
</comment>
<organism evidence="10 11">
    <name type="scientific">Desulfotignum phosphitoxidans DSM 13687</name>
    <dbReference type="NCBI Taxonomy" id="1286635"/>
    <lineage>
        <taxon>Bacteria</taxon>
        <taxon>Pseudomonadati</taxon>
        <taxon>Thermodesulfobacteriota</taxon>
        <taxon>Desulfobacteria</taxon>
        <taxon>Desulfobacterales</taxon>
        <taxon>Desulfobacteraceae</taxon>
        <taxon>Desulfotignum</taxon>
    </lineage>
</organism>
<dbReference type="Proteomes" id="UP000014216">
    <property type="component" value="Unassembled WGS sequence"/>
</dbReference>
<dbReference type="AlphaFoldDB" id="S0G089"/>
<gene>
    <name evidence="10" type="primary">glmU</name>
    <name evidence="10" type="ORF">Dpo_2c04790</name>
</gene>
<dbReference type="EC" id="2.7.7.23" evidence="10"/>
<dbReference type="GO" id="GO:0019134">
    <property type="term" value="F:glucosamine-1-phosphate N-acetyltransferase activity"/>
    <property type="evidence" value="ECO:0007669"/>
    <property type="project" value="UniProtKB-EC"/>
</dbReference>